<feature type="signal peptide" evidence="6">
    <location>
        <begin position="1"/>
        <end position="16"/>
    </location>
</feature>
<dbReference type="GO" id="GO:0061630">
    <property type="term" value="F:ubiquitin protein ligase activity"/>
    <property type="evidence" value="ECO:0007669"/>
    <property type="project" value="TreeGrafter"/>
</dbReference>
<dbReference type="AlphaFoldDB" id="A0A8S1XNT8"/>
<keyword evidence="5" id="KW-1133">Transmembrane helix</keyword>
<proteinExistence type="predicted"/>
<dbReference type="Proteomes" id="UP000683925">
    <property type="component" value="Unassembled WGS sequence"/>
</dbReference>
<dbReference type="PANTHER" id="PTHR45969:SF69">
    <property type="entry name" value="FINGER DOMAIN PROTEIN, PUTATIVE (AFU_ORTHOLOGUE AFUA_3G12190)-RELATED"/>
    <property type="match status" value="1"/>
</dbReference>
<evidence type="ECO:0000313" key="8">
    <source>
        <dbReference type="EMBL" id="CAD8202723.1"/>
    </source>
</evidence>
<evidence type="ECO:0000259" key="7">
    <source>
        <dbReference type="PROSITE" id="PS50089"/>
    </source>
</evidence>
<dbReference type="GO" id="GO:0008270">
    <property type="term" value="F:zinc ion binding"/>
    <property type="evidence" value="ECO:0007669"/>
    <property type="project" value="UniProtKB-KW"/>
</dbReference>
<gene>
    <name evidence="8" type="ORF">POCTA_138.1.T1280052</name>
</gene>
<evidence type="ECO:0000256" key="2">
    <source>
        <dbReference type="ARBA" id="ARBA00022771"/>
    </source>
</evidence>
<evidence type="ECO:0000256" key="6">
    <source>
        <dbReference type="SAM" id="SignalP"/>
    </source>
</evidence>
<keyword evidence="5" id="KW-0472">Membrane</keyword>
<organism evidence="8 9">
    <name type="scientific">Paramecium octaurelia</name>
    <dbReference type="NCBI Taxonomy" id="43137"/>
    <lineage>
        <taxon>Eukaryota</taxon>
        <taxon>Sar</taxon>
        <taxon>Alveolata</taxon>
        <taxon>Ciliophora</taxon>
        <taxon>Intramacronucleata</taxon>
        <taxon>Oligohymenophorea</taxon>
        <taxon>Peniculida</taxon>
        <taxon>Parameciidae</taxon>
        <taxon>Paramecium</taxon>
    </lineage>
</organism>
<dbReference type="EMBL" id="CAJJDP010000128">
    <property type="protein sequence ID" value="CAD8202723.1"/>
    <property type="molecule type" value="Genomic_DNA"/>
</dbReference>
<dbReference type="PROSITE" id="PS50089">
    <property type="entry name" value="ZF_RING_2"/>
    <property type="match status" value="1"/>
</dbReference>
<feature type="transmembrane region" description="Helical" evidence="5">
    <location>
        <begin position="24"/>
        <end position="47"/>
    </location>
</feature>
<feature type="transmembrane region" description="Helical" evidence="5">
    <location>
        <begin position="299"/>
        <end position="318"/>
    </location>
</feature>
<dbReference type="InterPro" id="IPR001841">
    <property type="entry name" value="Znf_RING"/>
</dbReference>
<dbReference type="SMART" id="SM00184">
    <property type="entry name" value="RING"/>
    <property type="match status" value="1"/>
</dbReference>
<feature type="transmembrane region" description="Helical" evidence="5">
    <location>
        <begin position="90"/>
        <end position="107"/>
    </location>
</feature>
<keyword evidence="6" id="KW-0732">Signal</keyword>
<feature type="transmembrane region" description="Helical" evidence="5">
    <location>
        <begin position="330"/>
        <end position="354"/>
    </location>
</feature>
<evidence type="ECO:0000256" key="5">
    <source>
        <dbReference type="SAM" id="Phobius"/>
    </source>
</evidence>
<reference evidence="8" key="1">
    <citation type="submission" date="2021-01" db="EMBL/GenBank/DDBJ databases">
        <authorList>
            <consortium name="Genoscope - CEA"/>
            <person name="William W."/>
        </authorList>
    </citation>
    <scope>NUCLEOTIDE SEQUENCE</scope>
</reference>
<feature type="transmembrane region" description="Helical" evidence="5">
    <location>
        <begin position="244"/>
        <end position="261"/>
    </location>
</feature>
<evidence type="ECO:0000256" key="1">
    <source>
        <dbReference type="ARBA" id="ARBA00022723"/>
    </source>
</evidence>
<name>A0A8S1XNT8_PAROT</name>
<protein>
    <recommendedName>
        <fullName evidence="7">RING-type domain-containing protein</fullName>
    </recommendedName>
</protein>
<evidence type="ECO:0000313" key="9">
    <source>
        <dbReference type="Proteomes" id="UP000683925"/>
    </source>
</evidence>
<dbReference type="GO" id="GO:0016567">
    <property type="term" value="P:protein ubiquitination"/>
    <property type="evidence" value="ECO:0007669"/>
    <property type="project" value="TreeGrafter"/>
</dbReference>
<keyword evidence="5" id="KW-0812">Transmembrane</keyword>
<keyword evidence="2 4" id="KW-0863">Zinc-finger</keyword>
<comment type="caution">
    <text evidence="8">The sequence shown here is derived from an EMBL/GenBank/DDBJ whole genome shotgun (WGS) entry which is preliminary data.</text>
</comment>
<sequence length="488" mass="57310">MFYIVINIIFCIFVASKNNDYSQIIYFCSLEIILKVIIIICLLYQYCQFIEAENKARFINDQNQPEIEANILLYQSAFQFVIAFSNQSKYLWIKIILFYCSLSLLMLNVQVNQSQLPICMCHNSIEDQYIEFNYSELKCLLEKDCRIEDFETSSFPYLKQVTLMDWPLIVILLILLFARVLIMPFACCFRKLRIKEYQHSYNVIYKQTALSSGSFISGSIIFSSLVKLIVLSLLMVLTKNSSCYVLVASNLFYHILIAMVFNQIKYTINSEQALEDLCYKNYQILIDSILWMNNFKNTFFQGGLILCLIFTSVGQSYYERSDKSTNIMNYDIFIEFDCGIFQFIMLTILIYKYIIYQNCNKGRILVFNKYYHGSNQELSTNQSSFQNQSMIANSRIPTQPNNATINHQQTNRLKELKFLSEEQSIYKVVKHITTEADCLICLEQLTVEQANVVSLKCHHLHMFHFECIKQWFQHQTACPTCKHEYCLN</sequence>
<feature type="domain" description="RING-type" evidence="7">
    <location>
        <begin position="438"/>
        <end position="482"/>
    </location>
</feature>
<feature type="transmembrane region" description="Helical" evidence="5">
    <location>
        <begin position="210"/>
        <end position="238"/>
    </location>
</feature>
<keyword evidence="9" id="KW-1185">Reference proteome</keyword>
<feature type="chain" id="PRO_5035721621" description="RING-type domain-containing protein" evidence="6">
    <location>
        <begin position="17"/>
        <end position="488"/>
    </location>
</feature>
<dbReference type="PANTHER" id="PTHR45969">
    <property type="entry name" value="RING ZINC FINGER PROTEIN-RELATED"/>
    <property type="match status" value="1"/>
</dbReference>
<keyword evidence="1" id="KW-0479">Metal-binding</keyword>
<dbReference type="OrthoDB" id="8062037at2759"/>
<dbReference type="OMA" id="YDIFIEF"/>
<feature type="transmembrane region" description="Helical" evidence="5">
    <location>
        <begin position="166"/>
        <end position="189"/>
    </location>
</feature>
<accession>A0A8S1XNT8</accession>
<evidence type="ECO:0000256" key="4">
    <source>
        <dbReference type="PROSITE-ProRule" id="PRU00175"/>
    </source>
</evidence>
<dbReference type="Pfam" id="PF13639">
    <property type="entry name" value="zf-RING_2"/>
    <property type="match status" value="1"/>
</dbReference>
<evidence type="ECO:0000256" key="3">
    <source>
        <dbReference type="ARBA" id="ARBA00022833"/>
    </source>
</evidence>
<keyword evidence="3" id="KW-0862">Zinc</keyword>